<reference evidence="3" key="1">
    <citation type="submission" date="2016-10" db="EMBL/GenBank/DDBJ databases">
        <authorList>
            <person name="Varghese N."/>
            <person name="Submissions S."/>
        </authorList>
    </citation>
    <scope>NUCLEOTIDE SEQUENCE [LARGE SCALE GENOMIC DNA]</scope>
    <source>
        <strain evidence="3">DSM 45237</strain>
    </source>
</reference>
<dbReference type="AlphaFoldDB" id="A0A1H5P5K1"/>
<dbReference type="Proteomes" id="UP000181980">
    <property type="component" value="Unassembled WGS sequence"/>
</dbReference>
<dbReference type="PANTHER" id="PTHR43792:SF1">
    <property type="entry name" value="N-ACETYLTRANSFERASE DOMAIN-CONTAINING PROTEIN"/>
    <property type="match status" value="1"/>
</dbReference>
<dbReference type="PROSITE" id="PS51186">
    <property type="entry name" value="GNAT"/>
    <property type="match status" value="1"/>
</dbReference>
<dbReference type="Gene3D" id="3.40.630.30">
    <property type="match status" value="1"/>
</dbReference>
<accession>A0A1H5P5K1</accession>
<dbReference type="STRING" id="561176.SAMN04488561_3757"/>
<evidence type="ECO:0000259" key="1">
    <source>
        <dbReference type="PROSITE" id="PS51186"/>
    </source>
</evidence>
<dbReference type="Pfam" id="PF13302">
    <property type="entry name" value="Acetyltransf_3"/>
    <property type="match status" value="1"/>
</dbReference>
<proteinExistence type="predicted"/>
<dbReference type="RefSeq" id="WP_069110703.1">
    <property type="nucleotide sequence ID" value="NZ_FNUC01000004.1"/>
</dbReference>
<dbReference type="InterPro" id="IPR051531">
    <property type="entry name" value="N-acetyltransferase"/>
</dbReference>
<dbReference type="InterPro" id="IPR000182">
    <property type="entry name" value="GNAT_dom"/>
</dbReference>
<keyword evidence="2" id="KW-0808">Transferase</keyword>
<dbReference type="InterPro" id="IPR016181">
    <property type="entry name" value="Acyl_CoA_acyltransferase"/>
</dbReference>
<feature type="domain" description="N-acetyltransferase" evidence="1">
    <location>
        <begin position="10"/>
        <end position="165"/>
    </location>
</feature>
<protein>
    <submittedName>
        <fullName evidence="2">Protein N-acetyltransferase, RimJ/RimL family</fullName>
    </submittedName>
</protein>
<sequence>MTDGVTTDRLLVRPPQETDRARFLELFQDEAFMAFAPAVLTPEQAGARFDHMADVCRTIPFGKQPVVERATGRVVGYTGVDHIEIDGRDRLEWGYRFVPEARGLGYATEAGAALLEHAGRTYTGELLAIIDPGNGPSKRVAGKLGFAFWTQTTIDGDRCDLYTLRVGQA</sequence>
<dbReference type="EMBL" id="FNUC01000004">
    <property type="protein sequence ID" value="SEF09149.1"/>
    <property type="molecule type" value="Genomic_DNA"/>
</dbReference>
<evidence type="ECO:0000313" key="2">
    <source>
        <dbReference type="EMBL" id="SEF09149.1"/>
    </source>
</evidence>
<dbReference type="PANTHER" id="PTHR43792">
    <property type="entry name" value="GNAT FAMILY, PUTATIVE (AFU_ORTHOLOGUE AFUA_3G00765)-RELATED-RELATED"/>
    <property type="match status" value="1"/>
</dbReference>
<dbReference type="GO" id="GO:0016747">
    <property type="term" value="F:acyltransferase activity, transferring groups other than amino-acyl groups"/>
    <property type="evidence" value="ECO:0007669"/>
    <property type="project" value="InterPro"/>
</dbReference>
<gene>
    <name evidence="2" type="ORF">SAMN04488561_3757</name>
</gene>
<organism evidence="2 3">
    <name type="scientific">Jiangella alba</name>
    <dbReference type="NCBI Taxonomy" id="561176"/>
    <lineage>
        <taxon>Bacteria</taxon>
        <taxon>Bacillati</taxon>
        <taxon>Actinomycetota</taxon>
        <taxon>Actinomycetes</taxon>
        <taxon>Jiangellales</taxon>
        <taxon>Jiangellaceae</taxon>
        <taxon>Jiangella</taxon>
    </lineage>
</organism>
<dbReference type="SUPFAM" id="SSF55729">
    <property type="entry name" value="Acyl-CoA N-acyltransferases (Nat)"/>
    <property type="match status" value="1"/>
</dbReference>
<keyword evidence="3" id="KW-1185">Reference proteome</keyword>
<dbReference type="OrthoDB" id="3533156at2"/>
<evidence type="ECO:0000313" key="3">
    <source>
        <dbReference type="Proteomes" id="UP000181980"/>
    </source>
</evidence>
<name>A0A1H5P5K1_9ACTN</name>